<evidence type="ECO:0000256" key="1">
    <source>
        <dbReference type="SAM" id="Phobius"/>
    </source>
</evidence>
<feature type="transmembrane region" description="Helical" evidence="1">
    <location>
        <begin position="21"/>
        <end position="41"/>
    </location>
</feature>
<keyword evidence="1" id="KW-0812">Transmembrane</keyword>
<sequence length="95" mass="10613">MEDYRESVGRLRHTAYRNMRQTVAFATIFVAVVSTWMLFIGQATPTTFPWFAVAILGGAFGLATHFVRRSRPRRYVLVVAVVLAVVGVTGMFLTS</sequence>
<keyword evidence="3" id="KW-1185">Reference proteome</keyword>
<evidence type="ECO:0000313" key="3">
    <source>
        <dbReference type="Proteomes" id="UP000199360"/>
    </source>
</evidence>
<organism evidence="2 3">
    <name type="scientific">Micromonospora humi</name>
    <dbReference type="NCBI Taxonomy" id="745366"/>
    <lineage>
        <taxon>Bacteria</taxon>
        <taxon>Bacillati</taxon>
        <taxon>Actinomycetota</taxon>
        <taxon>Actinomycetes</taxon>
        <taxon>Micromonosporales</taxon>
        <taxon>Micromonosporaceae</taxon>
        <taxon>Micromonospora</taxon>
    </lineage>
</organism>
<feature type="transmembrane region" description="Helical" evidence="1">
    <location>
        <begin position="74"/>
        <end position="93"/>
    </location>
</feature>
<proteinExistence type="predicted"/>
<gene>
    <name evidence="2" type="ORF">GA0070213_115136</name>
</gene>
<name>A0A1C5JYG6_9ACTN</name>
<protein>
    <submittedName>
        <fullName evidence="2">Uncharacterized protein</fullName>
    </submittedName>
</protein>
<reference evidence="3" key="1">
    <citation type="submission" date="2016-06" db="EMBL/GenBank/DDBJ databases">
        <authorList>
            <person name="Varghese N."/>
            <person name="Submissions Spin"/>
        </authorList>
    </citation>
    <scope>NUCLEOTIDE SEQUENCE [LARGE SCALE GENOMIC DNA]</scope>
    <source>
        <strain evidence="3">DSM 45647</strain>
    </source>
</reference>
<accession>A0A1C5JYG6</accession>
<dbReference type="EMBL" id="FMDM01000015">
    <property type="protein sequence ID" value="SCG75547.1"/>
    <property type="molecule type" value="Genomic_DNA"/>
</dbReference>
<dbReference type="Proteomes" id="UP000199360">
    <property type="component" value="Unassembled WGS sequence"/>
</dbReference>
<dbReference type="AlphaFoldDB" id="A0A1C5JYG6"/>
<evidence type="ECO:0000313" key="2">
    <source>
        <dbReference type="EMBL" id="SCG75547.1"/>
    </source>
</evidence>
<keyword evidence="1" id="KW-1133">Transmembrane helix</keyword>
<feature type="transmembrane region" description="Helical" evidence="1">
    <location>
        <begin position="47"/>
        <end position="67"/>
    </location>
</feature>
<keyword evidence="1" id="KW-0472">Membrane</keyword>